<evidence type="ECO:0000256" key="6">
    <source>
        <dbReference type="ARBA" id="ARBA00023136"/>
    </source>
</evidence>
<organism evidence="8 9">
    <name type="scientific">Pterocles burchelli</name>
    <dbReference type="NCBI Taxonomy" id="2585816"/>
    <lineage>
        <taxon>Eukaryota</taxon>
        <taxon>Metazoa</taxon>
        <taxon>Chordata</taxon>
        <taxon>Craniata</taxon>
        <taxon>Vertebrata</taxon>
        <taxon>Euteleostomi</taxon>
        <taxon>Archelosauria</taxon>
        <taxon>Archosauria</taxon>
        <taxon>Dinosauria</taxon>
        <taxon>Saurischia</taxon>
        <taxon>Theropoda</taxon>
        <taxon>Coelurosauria</taxon>
        <taxon>Aves</taxon>
        <taxon>Neognathae</taxon>
        <taxon>Neoaves</taxon>
        <taxon>Columbimorphae</taxon>
        <taxon>Pterocliformes</taxon>
        <taxon>Pteroclidae</taxon>
        <taxon>Pterocles</taxon>
    </lineage>
</organism>
<protein>
    <submittedName>
        <fullName evidence="8">IPIL1 protein</fullName>
    </submittedName>
</protein>
<dbReference type="SMART" id="SM01265">
    <property type="entry name" value="Mab-21"/>
    <property type="match status" value="1"/>
</dbReference>
<accession>A0A7K5Z7S9</accession>
<keyword evidence="6" id="KW-0472">Membrane</keyword>
<dbReference type="Pfam" id="PF20266">
    <property type="entry name" value="Mab-21_C"/>
    <property type="match status" value="1"/>
</dbReference>
<evidence type="ECO:0000313" key="8">
    <source>
        <dbReference type="EMBL" id="NWU73630.1"/>
    </source>
</evidence>
<reference evidence="8 9" key="1">
    <citation type="submission" date="2019-09" db="EMBL/GenBank/DDBJ databases">
        <title>Bird 10,000 Genomes (B10K) Project - Family phase.</title>
        <authorList>
            <person name="Zhang G."/>
        </authorList>
    </citation>
    <scope>NUCLEOTIDE SEQUENCE [LARGE SCALE GENOMIC DNA]</scope>
    <source>
        <strain evidence="8">B10K-DU-027-49</strain>
        <tissue evidence="8">Muscle</tissue>
    </source>
</reference>
<dbReference type="AlphaFoldDB" id="A0A7K5Z7S9"/>
<dbReference type="PANTHER" id="PTHR10656:SF40">
    <property type="entry name" value="INOSITOL 1,4,5-TRISPHOSPHATE RECEPTOR-INTERACTING PROTEIN-LIKE 1"/>
    <property type="match status" value="1"/>
</dbReference>
<keyword evidence="9" id="KW-1185">Reference proteome</keyword>
<sequence length="343" mass="39612">AVESLIGSFILIFRHLLLDSFFPIVQRPIKVGSAFEGWSPREEDIVYRMFVPLRPPPGHIFRLELDTAGERPARNFRVWVEPVCICMSERLWGSVLCFLHHSEEELRNQDTSRLRFLCSGSFLDVEKTACWFQKLVRTSWVVLPQSAYWRLTVLPSSRSCKFMVTRRNHKSLTMELVFGVRQGNSDVFVSSQSTEGLFTPSTAWPETYAVAEAKFFGHMAGLLPHNSCHLTCLQLCARILPGSCFSTSTLKTVVMHLLNSTHPSHWRRMNVLLRLQEIMRYLHHCLEEKRLDHFFIGNENMTELASLPLPTREAEPLNLFQHLAKDPAAHAEALREYMDLRDR</sequence>
<keyword evidence="5" id="KW-1133">Transmembrane helix</keyword>
<dbReference type="Gene3D" id="1.10.1410.40">
    <property type="match status" value="1"/>
</dbReference>
<feature type="domain" description="Mab-21-like HhH/H2TH-like" evidence="7">
    <location>
        <begin position="245"/>
        <end position="302"/>
    </location>
</feature>
<evidence type="ECO:0000259" key="7">
    <source>
        <dbReference type="Pfam" id="PF20266"/>
    </source>
</evidence>
<dbReference type="OrthoDB" id="9034619at2759"/>
<dbReference type="PRINTS" id="PR02107">
    <property type="entry name" value="INOS145TPRIP"/>
</dbReference>
<proteinExistence type="inferred from homology"/>
<comment type="caution">
    <text evidence="8">The sequence shown here is derived from an EMBL/GenBank/DDBJ whole genome shotgun (WGS) entry which is preliminary data.</text>
</comment>
<evidence type="ECO:0000256" key="4">
    <source>
        <dbReference type="ARBA" id="ARBA00022729"/>
    </source>
</evidence>
<dbReference type="GO" id="GO:0016020">
    <property type="term" value="C:membrane"/>
    <property type="evidence" value="ECO:0007669"/>
    <property type="project" value="UniProtKB-SubCell"/>
</dbReference>
<keyword evidence="3" id="KW-0812">Transmembrane</keyword>
<comment type="subcellular location">
    <subcellularLocation>
        <location evidence="1">Membrane</location>
        <topology evidence="1">Single-pass type I membrane protein</topology>
    </subcellularLocation>
</comment>
<feature type="non-terminal residue" evidence="8">
    <location>
        <position position="1"/>
    </location>
</feature>
<evidence type="ECO:0000256" key="5">
    <source>
        <dbReference type="ARBA" id="ARBA00022989"/>
    </source>
</evidence>
<gene>
    <name evidence="8" type="primary">Itpripl1_1</name>
    <name evidence="8" type="ORF">PTEBUR_R06966</name>
</gene>
<name>A0A7K5Z7S9_9AVES</name>
<evidence type="ECO:0000256" key="1">
    <source>
        <dbReference type="ARBA" id="ARBA00004479"/>
    </source>
</evidence>
<dbReference type="InterPro" id="IPR024810">
    <property type="entry name" value="MAB21L/cGLR"/>
</dbReference>
<keyword evidence="4" id="KW-0732">Signal</keyword>
<dbReference type="EMBL" id="VYZE01003900">
    <property type="protein sequence ID" value="NWU73630.1"/>
    <property type="molecule type" value="Genomic_DNA"/>
</dbReference>
<dbReference type="PANTHER" id="PTHR10656">
    <property type="entry name" value="CELL FATE DETERMINING PROTEIN MAB21-RELATED"/>
    <property type="match status" value="1"/>
</dbReference>
<evidence type="ECO:0000256" key="2">
    <source>
        <dbReference type="ARBA" id="ARBA00005554"/>
    </source>
</evidence>
<feature type="non-terminal residue" evidence="8">
    <location>
        <position position="343"/>
    </location>
</feature>
<evidence type="ECO:0000313" key="9">
    <source>
        <dbReference type="Proteomes" id="UP000522270"/>
    </source>
</evidence>
<dbReference type="InterPro" id="IPR026250">
    <property type="entry name" value="ITPRIP-like"/>
</dbReference>
<evidence type="ECO:0000256" key="3">
    <source>
        <dbReference type="ARBA" id="ARBA00022692"/>
    </source>
</evidence>
<dbReference type="InterPro" id="IPR046906">
    <property type="entry name" value="Mab-21_HhH/H2TH-like"/>
</dbReference>
<comment type="similarity">
    <text evidence="2">Belongs to the ITPRIP family.</text>
</comment>
<dbReference type="Proteomes" id="UP000522270">
    <property type="component" value="Unassembled WGS sequence"/>
</dbReference>